<name>A0A101M1A3_PICGL</name>
<reference evidence="1" key="1">
    <citation type="journal article" date="2015" name="Genome Biol. Evol.">
        <title>Organellar Genomes of White Spruce (Picea glauca): Assembly and Annotation.</title>
        <authorList>
            <person name="Jackman S.D."/>
            <person name="Warren R.L."/>
            <person name="Gibb E.A."/>
            <person name="Vandervalk B.P."/>
            <person name="Mohamadi H."/>
            <person name="Chu J."/>
            <person name="Raymond A."/>
            <person name="Pleasance S."/>
            <person name="Coope R."/>
            <person name="Wildung M.R."/>
            <person name="Ritland C.E."/>
            <person name="Bousquet J."/>
            <person name="Jones S.J."/>
            <person name="Bohlmann J."/>
            <person name="Birol I."/>
        </authorList>
    </citation>
    <scope>NUCLEOTIDE SEQUENCE [LARGE SCALE GENOMIC DNA]</scope>
    <source>
        <tissue evidence="1">Flushing bud</tissue>
    </source>
</reference>
<protein>
    <recommendedName>
        <fullName evidence="2">Retrotransposon gag domain-containing protein</fullName>
    </recommendedName>
</protein>
<sequence>MLQIFPLSLKDKANTWYIGLASRERVTSWEVMTDLFLKSKGKPELKRHPWRRFWS</sequence>
<keyword evidence="1" id="KW-0496">Mitochondrion</keyword>
<dbReference type="AlphaFoldDB" id="A0A101M1A3"/>
<evidence type="ECO:0008006" key="2">
    <source>
        <dbReference type="Google" id="ProtNLM"/>
    </source>
</evidence>
<evidence type="ECO:0000313" key="1">
    <source>
        <dbReference type="EMBL" id="KUM49124.1"/>
    </source>
</evidence>
<dbReference type="EMBL" id="LKAM01000003">
    <property type="protein sequence ID" value="KUM49124.1"/>
    <property type="molecule type" value="Genomic_DNA"/>
</dbReference>
<accession>A0A101M1A3</accession>
<proteinExistence type="predicted"/>
<comment type="caution">
    <text evidence="1">The sequence shown here is derived from an EMBL/GenBank/DDBJ whole genome shotgun (WGS) entry which is preliminary data.</text>
</comment>
<gene>
    <name evidence="1" type="ORF">ABT39_MTgene3673</name>
</gene>
<geneLocation type="mitochondrion" evidence="1"/>
<organism evidence="1">
    <name type="scientific">Picea glauca</name>
    <name type="common">White spruce</name>
    <name type="synonym">Pinus glauca</name>
    <dbReference type="NCBI Taxonomy" id="3330"/>
    <lineage>
        <taxon>Eukaryota</taxon>
        <taxon>Viridiplantae</taxon>
        <taxon>Streptophyta</taxon>
        <taxon>Embryophyta</taxon>
        <taxon>Tracheophyta</taxon>
        <taxon>Spermatophyta</taxon>
        <taxon>Pinopsida</taxon>
        <taxon>Pinidae</taxon>
        <taxon>Conifers I</taxon>
        <taxon>Pinales</taxon>
        <taxon>Pinaceae</taxon>
        <taxon>Picea</taxon>
    </lineage>
</organism>